<dbReference type="GO" id="GO:0006508">
    <property type="term" value="P:proteolysis"/>
    <property type="evidence" value="ECO:0007669"/>
    <property type="project" value="UniProtKB-KW"/>
</dbReference>
<proteinExistence type="inferred from homology"/>
<evidence type="ECO:0000256" key="5">
    <source>
        <dbReference type="PIRSR" id="PIRSR622684-1"/>
    </source>
</evidence>
<evidence type="ECO:0000256" key="6">
    <source>
        <dbReference type="PROSITE-ProRule" id="PRU00239"/>
    </source>
</evidence>
<dbReference type="SUPFAM" id="SSF54001">
    <property type="entry name" value="Cysteine proteinases"/>
    <property type="match status" value="1"/>
</dbReference>
<comment type="caution">
    <text evidence="6">Lacks conserved residue(s) required for the propagation of feature annotation.</text>
</comment>
<feature type="active site" evidence="5">
    <location>
        <position position="40"/>
    </location>
</feature>
<dbReference type="Pfam" id="PF00648">
    <property type="entry name" value="Peptidase_C2"/>
    <property type="match status" value="1"/>
</dbReference>
<dbReference type="PRINTS" id="PR00704">
    <property type="entry name" value="CALPAIN"/>
</dbReference>
<dbReference type="InterPro" id="IPR001300">
    <property type="entry name" value="Peptidase_C2_calpain_cat"/>
</dbReference>
<dbReference type="InterPro" id="IPR036213">
    <property type="entry name" value="Calpain_III_sf"/>
</dbReference>
<organism evidence="9">
    <name type="scientific">Hemiselmis andersenii</name>
    <name type="common">Cryptophyte alga</name>
    <dbReference type="NCBI Taxonomy" id="464988"/>
    <lineage>
        <taxon>Eukaryota</taxon>
        <taxon>Cryptophyceae</taxon>
        <taxon>Cryptomonadales</taxon>
        <taxon>Hemiselmidaceae</taxon>
        <taxon>Hemiselmis</taxon>
    </lineage>
</organism>
<keyword evidence="4" id="KW-0788">Thiol protease</keyword>
<dbReference type="SUPFAM" id="SSF49758">
    <property type="entry name" value="Calpain large subunit, middle domain (domain III)"/>
    <property type="match status" value="1"/>
</dbReference>
<evidence type="ECO:0000256" key="7">
    <source>
        <dbReference type="SAM" id="MobiDB-lite"/>
    </source>
</evidence>
<dbReference type="PROSITE" id="PS50203">
    <property type="entry name" value="CALPAIN_CAT"/>
    <property type="match status" value="1"/>
</dbReference>
<evidence type="ECO:0000256" key="1">
    <source>
        <dbReference type="ARBA" id="ARBA00007623"/>
    </source>
</evidence>
<dbReference type="Gene3D" id="3.90.70.10">
    <property type="entry name" value="Cysteine proteinases"/>
    <property type="match status" value="1"/>
</dbReference>
<dbReference type="PANTHER" id="PTHR10183">
    <property type="entry name" value="CALPAIN"/>
    <property type="match status" value="1"/>
</dbReference>
<evidence type="ECO:0000256" key="3">
    <source>
        <dbReference type="ARBA" id="ARBA00022801"/>
    </source>
</evidence>
<gene>
    <name evidence="9" type="ORF">HAND1043_LOCUS12825</name>
</gene>
<evidence type="ECO:0000256" key="2">
    <source>
        <dbReference type="ARBA" id="ARBA00022670"/>
    </source>
</evidence>
<feature type="region of interest" description="Disordered" evidence="7">
    <location>
        <begin position="309"/>
        <end position="348"/>
    </location>
</feature>
<dbReference type="InterPro" id="IPR022682">
    <property type="entry name" value="Calpain_domain_III"/>
</dbReference>
<dbReference type="InterPro" id="IPR038765">
    <property type="entry name" value="Papain-like_cys_pep_sf"/>
</dbReference>
<protein>
    <recommendedName>
        <fullName evidence="8">Calpain catalytic domain-containing protein</fullName>
    </recommendedName>
</protein>
<dbReference type="Gene3D" id="2.60.120.380">
    <property type="match status" value="1"/>
</dbReference>
<dbReference type="PANTHER" id="PTHR10183:SF379">
    <property type="entry name" value="CALPAIN-5"/>
    <property type="match status" value="1"/>
</dbReference>
<comment type="similarity">
    <text evidence="1">Belongs to the peptidase C2 family.</text>
</comment>
<accession>A0A7S0TWK4</accession>
<reference evidence="9" key="1">
    <citation type="submission" date="2021-01" db="EMBL/GenBank/DDBJ databases">
        <authorList>
            <person name="Corre E."/>
            <person name="Pelletier E."/>
            <person name="Niang G."/>
            <person name="Scheremetjew M."/>
            <person name="Finn R."/>
            <person name="Kale V."/>
            <person name="Holt S."/>
            <person name="Cochrane G."/>
            <person name="Meng A."/>
            <person name="Brown T."/>
            <person name="Cohen L."/>
        </authorList>
    </citation>
    <scope>NUCLEOTIDE SEQUENCE</scope>
    <source>
        <strain evidence="9">CCMP441</strain>
    </source>
</reference>
<dbReference type="Pfam" id="PF01067">
    <property type="entry name" value="Calpain_III"/>
    <property type="match status" value="1"/>
</dbReference>
<dbReference type="GO" id="GO:0004198">
    <property type="term" value="F:calcium-dependent cysteine-type endopeptidase activity"/>
    <property type="evidence" value="ECO:0007669"/>
    <property type="project" value="InterPro"/>
</dbReference>
<keyword evidence="3" id="KW-0378">Hydrolase</keyword>
<dbReference type="InterPro" id="IPR022684">
    <property type="entry name" value="Calpain_cysteine_protease"/>
</dbReference>
<keyword evidence="2" id="KW-0645">Protease</keyword>
<dbReference type="AlphaFoldDB" id="A0A7S0TWK4"/>
<evidence type="ECO:0000259" key="8">
    <source>
        <dbReference type="PROSITE" id="PS50203"/>
    </source>
</evidence>
<feature type="domain" description="Calpain catalytic" evidence="8">
    <location>
        <begin position="1"/>
        <end position="99"/>
    </location>
</feature>
<dbReference type="EMBL" id="HBFK01020752">
    <property type="protein sequence ID" value="CAD8746328.1"/>
    <property type="molecule type" value="Transcribed_RNA"/>
</dbReference>
<evidence type="ECO:0000256" key="4">
    <source>
        <dbReference type="ARBA" id="ARBA00022807"/>
    </source>
</evidence>
<evidence type="ECO:0000313" key="9">
    <source>
        <dbReference type="EMBL" id="CAD8746328.1"/>
    </source>
</evidence>
<name>A0A7S0TWK4_HEMAN</name>
<feature type="active site" evidence="5">
    <location>
        <position position="7"/>
    </location>
</feature>
<sequence>MGLLTPHAYTVLELREFDLKRMGLERFREEWTLRLVKLRNPWGKGDFTGPWGPKSELWRGKYELIAKECHFRDFETGSFWMPANDFFTKFNTLNVCRIFKTPDPWRALRFQDAWRKTVPDAAGVISPKELELDNAMGPPDRKNPSAWLKNPQFLVFVKEKTPCLMVLSQKDSRVIGGAQAAIRTKGGAVLDQFGKYDKEIGFAVARAAVVREKGSRMKKSDFFAIARFRRDRDVSTPYTLQLSPKDSPYVIFAMTSDPGMVGGFALNLYVKADVFVRGGERIEVLEHEHDDSDDDVDAFDHEAVEGMEEAVAGNPDSLPGASGRSGAGKDGEGVSSASDQPAGAGPGAGDSDLYKALFTICTELGQKLDTEQKRGLAKALGL</sequence>